<sequence>MRPEPPILWHAASEWESREVFWLVKHGVKMSGMPAFGTDHEDAAIWEITAFVKELPAMRPETYESLTAGANGHGQSTESHSE</sequence>
<feature type="domain" description="Cytochrome c" evidence="4">
    <location>
        <begin position="12"/>
        <end position="52"/>
    </location>
</feature>
<evidence type="ECO:0000313" key="6">
    <source>
        <dbReference type="Proteomes" id="UP000003635"/>
    </source>
</evidence>
<accession>Q2CG04</accession>
<keyword evidence="2" id="KW-0479">Metal-binding</keyword>
<gene>
    <name evidence="5" type="ORF">OG2516_01426</name>
</gene>
<dbReference type="InterPro" id="IPR036909">
    <property type="entry name" value="Cyt_c-like_dom_sf"/>
</dbReference>
<name>Q2CG04_OCEGH</name>
<protein>
    <submittedName>
        <fullName evidence="5">Cytochrome c, class I</fullName>
    </submittedName>
</protein>
<dbReference type="eggNOG" id="COG2010">
    <property type="taxonomic scope" value="Bacteria"/>
</dbReference>
<keyword evidence="1" id="KW-0349">Heme</keyword>
<evidence type="ECO:0000256" key="1">
    <source>
        <dbReference type="ARBA" id="ARBA00022617"/>
    </source>
</evidence>
<evidence type="ECO:0000313" key="5">
    <source>
        <dbReference type="EMBL" id="EAR51538.1"/>
    </source>
</evidence>
<proteinExistence type="predicted"/>
<dbReference type="HOGENOM" id="CLU_2554920_0_0_5"/>
<dbReference type="InterPro" id="IPR009056">
    <property type="entry name" value="Cyt_c-like_dom"/>
</dbReference>
<evidence type="ECO:0000256" key="3">
    <source>
        <dbReference type="ARBA" id="ARBA00023004"/>
    </source>
</evidence>
<dbReference type="AlphaFoldDB" id="Q2CG04"/>
<keyword evidence="6" id="KW-1185">Reference proteome</keyword>
<dbReference type="SUPFAM" id="SSF46626">
    <property type="entry name" value="Cytochrome c"/>
    <property type="match status" value="1"/>
</dbReference>
<dbReference type="GO" id="GO:0020037">
    <property type="term" value="F:heme binding"/>
    <property type="evidence" value="ECO:0007669"/>
    <property type="project" value="InterPro"/>
</dbReference>
<dbReference type="GO" id="GO:0046872">
    <property type="term" value="F:metal ion binding"/>
    <property type="evidence" value="ECO:0007669"/>
    <property type="project" value="UniProtKB-KW"/>
</dbReference>
<organism evidence="5 6">
    <name type="scientific">Oceanicola granulosus (strain ATCC BAA-861 / DSM 15982 / KCTC 12143 / HTCC2516)</name>
    <dbReference type="NCBI Taxonomy" id="314256"/>
    <lineage>
        <taxon>Bacteria</taxon>
        <taxon>Pseudomonadati</taxon>
        <taxon>Pseudomonadota</taxon>
        <taxon>Alphaproteobacteria</taxon>
        <taxon>Rhodobacterales</taxon>
        <taxon>Roseobacteraceae</taxon>
        <taxon>Oceanicola</taxon>
    </lineage>
</organism>
<keyword evidence="3" id="KW-0408">Iron</keyword>
<comment type="caution">
    <text evidence="5">The sequence shown here is derived from an EMBL/GenBank/DDBJ whole genome shotgun (WGS) entry which is preliminary data.</text>
</comment>
<dbReference type="Proteomes" id="UP000003635">
    <property type="component" value="Unassembled WGS sequence"/>
</dbReference>
<dbReference type="STRING" id="314256.OG2516_01426"/>
<evidence type="ECO:0000256" key="2">
    <source>
        <dbReference type="ARBA" id="ARBA00022723"/>
    </source>
</evidence>
<dbReference type="EMBL" id="AAOT01000011">
    <property type="protein sequence ID" value="EAR51538.1"/>
    <property type="molecule type" value="Genomic_DNA"/>
</dbReference>
<reference evidence="5 6" key="1">
    <citation type="journal article" date="2010" name="J. Bacteriol.">
        <title>Genome sequences of Oceanicola granulosus HTCC2516(T) and Oceanicola batsensis HTCC2597(TDelta).</title>
        <authorList>
            <person name="Thrash J.C."/>
            <person name="Cho J.C."/>
            <person name="Vergin K.L."/>
            <person name="Giovannoni S.J."/>
        </authorList>
    </citation>
    <scope>NUCLEOTIDE SEQUENCE [LARGE SCALE GENOMIC DNA]</scope>
    <source>
        <strain evidence="6">ATCC BAA-861 / DSM 15982 / KCTC 12143 / HTCC2516</strain>
    </source>
</reference>
<dbReference type="GO" id="GO:0009055">
    <property type="term" value="F:electron transfer activity"/>
    <property type="evidence" value="ECO:0007669"/>
    <property type="project" value="InterPro"/>
</dbReference>
<dbReference type="Pfam" id="PF13442">
    <property type="entry name" value="Cytochrome_CBB3"/>
    <property type="match status" value="1"/>
</dbReference>
<evidence type="ECO:0000259" key="4">
    <source>
        <dbReference type="Pfam" id="PF13442"/>
    </source>
</evidence>
<dbReference type="Gene3D" id="1.10.760.10">
    <property type="entry name" value="Cytochrome c-like domain"/>
    <property type="match status" value="1"/>
</dbReference>